<dbReference type="Pfam" id="PF06980">
    <property type="entry name" value="DUF1302"/>
    <property type="match status" value="1"/>
</dbReference>
<dbReference type="RefSeq" id="WP_160587176.1">
    <property type="nucleotide sequence ID" value="NZ_BMHN01000001.1"/>
</dbReference>
<protein>
    <submittedName>
        <fullName evidence="1">Uncharacterized protein</fullName>
    </submittedName>
</protein>
<dbReference type="AlphaFoldDB" id="A0A845QAL9"/>
<comment type="caution">
    <text evidence="1">The sequence shown here is derived from an EMBL/GenBank/DDBJ whole genome shotgun (WGS) entry which is preliminary data.</text>
</comment>
<accession>A0A845QAL9</accession>
<keyword evidence="2" id="KW-1185">Reference proteome</keyword>
<proteinExistence type="predicted"/>
<reference evidence="1 2" key="1">
    <citation type="journal article" date="2016" name="Int. J. Syst. Evol. Microbiol.">
        <title>Pyruvatibacter mobilis gen. nov., sp. nov., a marine bacterium from the culture broth of Picochlorum sp. 122.</title>
        <authorList>
            <person name="Wang G."/>
            <person name="Tang M."/>
            <person name="Wu H."/>
            <person name="Dai S."/>
            <person name="Li T."/>
            <person name="Chen C."/>
            <person name="He H."/>
            <person name="Fan J."/>
            <person name="Xiang W."/>
            <person name="Li X."/>
        </authorList>
    </citation>
    <scope>NUCLEOTIDE SEQUENCE [LARGE SCALE GENOMIC DNA]</scope>
    <source>
        <strain evidence="1 2">GYP-11</strain>
    </source>
</reference>
<evidence type="ECO:0000313" key="1">
    <source>
        <dbReference type="EMBL" id="NBG95190.1"/>
    </source>
</evidence>
<dbReference type="Proteomes" id="UP000470384">
    <property type="component" value="Unassembled WGS sequence"/>
</dbReference>
<dbReference type="GeneID" id="300656107"/>
<dbReference type="InterPro" id="IPR010727">
    <property type="entry name" value="DUF1302"/>
</dbReference>
<dbReference type="OrthoDB" id="9763101at2"/>
<name>A0A845QAL9_9HYPH</name>
<organism evidence="1 2">
    <name type="scientific">Pyruvatibacter mobilis</name>
    <dbReference type="NCBI Taxonomy" id="1712261"/>
    <lineage>
        <taxon>Bacteria</taxon>
        <taxon>Pseudomonadati</taxon>
        <taxon>Pseudomonadota</taxon>
        <taxon>Alphaproteobacteria</taxon>
        <taxon>Hyphomicrobiales</taxon>
        <taxon>Parvibaculaceae</taxon>
        <taxon>Pyruvatibacter</taxon>
    </lineage>
</organism>
<evidence type="ECO:0000313" key="2">
    <source>
        <dbReference type="Proteomes" id="UP000470384"/>
    </source>
</evidence>
<gene>
    <name evidence="1" type="ORF">GTQ45_05545</name>
</gene>
<dbReference type="SUPFAM" id="SSF56935">
    <property type="entry name" value="Porins"/>
    <property type="match status" value="1"/>
</dbReference>
<sequence>MIAAAALPGGVARAASSGLELRGEATLRTAIEIEDGDVQLGELLVEPELSGEVTPEISWTVIGRLRIDAADELEPGDPGPQDGFRSPVNRRLFIGDTTDLELREAYADIYAGQWFVRAGKQQVVWGQADGLRVLDQVNPLSFREFIMGDFEDRRIPLWMVNAERSFGGVTAQFLWIPDHSYDEVPADGTYAVTSPLLRPQIRPQPGQAVRFAEADRPDRLIVDDDYGVRLTGFSDGWDWSVNALYAYGDGQVLRQARTPQAVTVTPDYERTLLTGGSVSNAFGKATVRAEIGYVTDRFVLTNDPQDTDGIFETGEASGVIGLDYQVDADLLVSGQVFAGVLTDDAPGLVRDQVTGTASLLVRQEFLNDTVEVEGLLLQSLNQGDGLVQLGATYKLTDAVTLAAGADVFYGNRQGLFGQFGEADRVTLAVTYGF</sequence>
<dbReference type="EMBL" id="WXYQ01000004">
    <property type="protein sequence ID" value="NBG95190.1"/>
    <property type="molecule type" value="Genomic_DNA"/>
</dbReference>